<evidence type="ECO:0000256" key="5">
    <source>
        <dbReference type="ARBA" id="ARBA00023251"/>
    </source>
</evidence>
<comment type="catalytic activity">
    <reaction evidence="1 6">
        <text>a beta-lactam + H2O = a substituted beta-amino acid</text>
        <dbReference type="Rhea" id="RHEA:20401"/>
        <dbReference type="ChEBI" id="CHEBI:15377"/>
        <dbReference type="ChEBI" id="CHEBI:35627"/>
        <dbReference type="ChEBI" id="CHEBI:140347"/>
        <dbReference type="EC" id="3.5.2.6"/>
    </reaction>
</comment>
<dbReference type="EC" id="3.5.2.6" evidence="3 6"/>
<dbReference type="RefSeq" id="WP_187074291.1">
    <property type="nucleotide sequence ID" value="NZ_JACORT010000001.1"/>
</dbReference>
<dbReference type="PROSITE" id="PS00336">
    <property type="entry name" value="BETA_LACTAMASE_C"/>
    <property type="match status" value="1"/>
</dbReference>
<dbReference type="Proteomes" id="UP000608513">
    <property type="component" value="Unassembled WGS sequence"/>
</dbReference>
<organism evidence="8 9">
    <name type="scientific">Ramlibacter cellulosilyticus</name>
    <dbReference type="NCBI Taxonomy" id="2764187"/>
    <lineage>
        <taxon>Bacteria</taxon>
        <taxon>Pseudomonadati</taxon>
        <taxon>Pseudomonadota</taxon>
        <taxon>Betaproteobacteria</taxon>
        <taxon>Burkholderiales</taxon>
        <taxon>Comamonadaceae</taxon>
        <taxon>Ramlibacter</taxon>
    </lineage>
</organism>
<dbReference type="GO" id="GO:0008800">
    <property type="term" value="F:beta-lactamase activity"/>
    <property type="evidence" value="ECO:0007669"/>
    <property type="project" value="UniProtKB-UniRule"/>
</dbReference>
<protein>
    <recommendedName>
        <fullName evidence="3 6">Beta-lactamase</fullName>
        <ecNumber evidence="3 6">3.5.2.6</ecNumber>
    </recommendedName>
</protein>
<feature type="domain" description="Beta-lactamase-related" evidence="7">
    <location>
        <begin position="38"/>
        <end position="383"/>
    </location>
</feature>
<evidence type="ECO:0000256" key="2">
    <source>
        <dbReference type="ARBA" id="ARBA00007840"/>
    </source>
</evidence>
<dbReference type="InterPro" id="IPR001586">
    <property type="entry name" value="Beta-lactam_class-C_AS"/>
</dbReference>
<keyword evidence="4 6" id="KW-0378">Hydrolase</keyword>
<gene>
    <name evidence="8" type="ORF">H8N03_01185</name>
</gene>
<keyword evidence="9" id="KW-1185">Reference proteome</keyword>
<evidence type="ECO:0000256" key="3">
    <source>
        <dbReference type="ARBA" id="ARBA00012865"/>
    </source>
</evidence>
<dbReference type="InterPro" id="IPR058136">
    <property type="entry name" value="AmpC"/>
</dbReference>
<reference evidence="8" key="1">
    <citation type="submission" date="2020-08" db="EMBL/GenBank/DDBJ databases">
        <title>Ramlibacter sp. USB13 16S ribosomal RNA gene genome sequencing and assembly.</title>
        <authorList>
            <person name="Kang M."/>
        </authorList>
    </citation>
    <scope>NUCLEOTIDE SEQUENCE</scope>
    <source>
        <strain evidence="8">USB13</strain>
    </source>
</reference>
<dbReference type="NCBIfam" id="NF033085">
    <property type="entry name" value="bla_class_C"/>
    <property type="match status" value="1"/>
</dbReference>
<comment type="caution">
    <text evidence="8">The sequence shown here is derived from an EMBL/GenBank/DDBJ whole genome shotgun (WGS) entry which is preliminary data.</text>
</comment>
<evidence type="ECO:0000256" key="6">
    <source>
        <dbReference type="RuleBase" id="RU361140"/>
    </source>
</evidence>
<dbReference type="AlphaFoldDB" id="A0A923MML3"/>
<dbReference type="GO" id="GO:0017001">
    <property type="term" value="P:antibiotic catabolic process"/>
    <property type="evidence" value="ECO:0007669"/>
    <property type="project" value="InterPro"/>
</dbReference>
<dbReference type="InterPro" id="IPR050491">
    <property type="entry name" value="AmpC-like"/>
</dbReference>
<dbReference type="GO" id="GO:0030288">
    <property type="term" value="C:outer membrane-bounded periplasmic space"/>
    <property type="evidence" value="ECO:0007669"/>
    <property type="project" value="InterPro"/>
</dbReference>
<evidence type="ECO:0000256" key="1">
    <source>
        <dbReference type="ARBA" id="ARBA00001526"/>
    </source>
</evidence>
<dbReference type="InterPro" id="IPR012338">
    <property type="entry name" value="Beta-lactam/transpept-like"/>
</dbReference>
<evidence type="ECO:0000259" key="7">
    <source>
        <dbReference type="Pfam" id="PF00144"/>
    </source>
</evidence>
<dbReference type="PANTHER" id="PTHR46825">
    <property type="entry name" value="D-ALANYL-D-ALANINE-CARBOXYPEPTIDASE/ENDOPEPTIDASE AMPH"/>
    <property type="match status" value="1"/>
</dbReference>
<dbReference type="Gene3D" id="3.40.710.10">
    <property type="entry name" value="DD-peptidase/beta-lactamase superfamily"/>
    <property type="match status" value="1"/>
</dbReference>
<evidence type="ECO:0000313" key="9">
    <source>
        <dbReference type="Proteomes" id="UP000608513"/>
    </source>
</evidence>
<evidence type="ECO:0000313" key="8">
    <source>
        <dbReference type="EMBL" id="MBC5781536.1"/>
    </source>
</evidence>
<dbReference type="SUPFAM" id="SSF56601">
    <property type="entry name" value="beta-lactamase/transpeptidase-like"/>
    <property type="match status" value="1"/>
</dbReference>
<keyword evidence="5 6" id="KW-0046">Antibiotic resistance</keyword>
<dbReference type="PANTHER" id="PTHR46825:SF8">
    <property type="entry name" value="BETA-LACTAMASE-RELATED"/>
    <property type="match status" value="1"/>
</dbReference>
<evidence type="ECO:0000256" key="4">
    <source>
        <dbReference type="ARBA" id="ARBA00022801"/>
    </source>
</evidence>
<sequence length="389" mass="41335">MTERFDAGRRTAVAATLATLLPAAGHAAGARGDVAAIVDAAFQPLLARHGIPGLAVGVSVNGRQHVACYGLASKEDAQPVSTRTLFEIGSLSKTFTATLGAQALSTGKLSLHHPPSRYLPALRGSALDAATLLHLATYTAGGLPLQFPEAVTDETMLAYFRAWKPDAAPGRVRRYSNPSIGLFGLVAAKALGRDFRELLEGDLFPQLGLRDTYLRVPASAIPDYAWGYGKDGQRLRVNPGVLDAQAYGVKSTIADMLRFVEANLRPELLAPRLRQAVEATHVPHFRVGPLVQGLGWEQYPDLVPLARLLAGNAPAMALEPQPAVAIATAEPTGRAFYNKTGSTNGFAAYAAFVPARRAGIVMLANRNFPIEARVRAAHAVLERVAGRKG</sequence>
<proteinExistence type="inferred from homology"/>
<dbReference type="GO" id="GO:0046677">
    <property type="term" value="P:response to antibiotic"/>
    <property type="evidence" value="ECO:0007669"/>
    <property type="project" value="UniProtKB-UniRule"/>
</dbReference>
<dbReference type="InterPro" id="IPR001466">
    <property type="entry name" value="Beta-lactam-related"/>
</dbReference>
<dbReference type="EMBL" id="JACORT010000001">
    <property type="protein sequence ID" value="MBC5781536.1"/>
    <property type="molecule type" value="Genomic_DNA"/>
</dbReference>
<comment type="similarity">
    <text evidence="2 6">Belongs to the class-C beta-lactamase family.</text>
</comment>
<name>A0A923MML3_9BURK</name>
<dbReference type="Pfam" id="PF00144">
    <property type="entry name" value="Beta-lactamase"/>
    <property type="match status" value="1"/>
</dbReference>
<accession>A0A923MML3</accession>